<name>A0A2T2XYY6_9ENTR</name>
<keyword evidence="1" id="KW-1133">Transmembrane helix</keyword>
<comment type="caution">
    <text evidence="2">The sequence shown here is derived from an EMBL/GenBank/DDBJ whole genome shotgun (WGS) entry which is preliminary data.</text>
</comment>
<dbReference type="AlphaFoldDB" id="A0A2T2XYY6"/>
<evidence type="ECO:0000256" key="1">
    <source>
        <dbReference type="SAM" id="Phobius"/>
    </source>
</evidence>
<sequence length="142" mass="16077">MPPPLLYLLKQFSNSGCGQTEMIYASDIMIFGKVLLAILLLLLLASYLFAKFNFPISVLLTTWLSTAAAFALLVVLVLMPGIREDEVSLGKRWLEECSVVEKYERHSLGESTNRLRCHGVEERVDARDYQTFTLAYLERGAR</sequence>
<evidence type="ECO:0000313" key="2">
    <source>
        <dbReference type="EMBL" id="PSR45514.1"/>
    </source>
</evidence>
<proteinExistence type="predicted"/>
<dbReference type="Proteomes" id="UP000240892">
    <property type="component" value="Unassembled WGS sequence"/>
</dbReference>
<keyword evidence="3" id="KW-1185">Reference proteome</keyword>
<feature type="transmembrane region" description="Helical" evidence="1">
    <location>
        <begin position="30"/>
        <end position="50"/>
    </location>
</feature>
<protein>
    <submittedName>
        <fullName evidence="2">Uncharacterized protein</fullName>
    </submittedName>
</protein>
<keyword evidence="1" id="KW-0812">Transmembrane</keyword>
<reference evidence="2 3" key="1">
    <citation type="submission" date="2018-03" db="EMBL/GenBank/DDBJ databases">
        <title>First report of an OXA-48+CTX-M-M-producing Kluyvera ascorbata clone recovered from patients admitted in a University Hospital in Madrid, Spain.</title>
        <authorList>
            <person name="Hernandez-Garcia M."/>
            <person name="Leon-Sampedro R."/>
            <person name="Perez-Viso B."/>
            <person name="Morosini M.I."/>
            <person name="Lopez-Fresnena N."/>
            <person name="Coque T.M."/>
            <person name="Bonten M."/>
            <person name="Malhotra-Kumar S."/>
            <person name="Ruiz-Garbajosa P."/>
            <person name="Canton R."/>
        </authorList>
    </citation>
    <scope>NUCLEOTIDE SEQUENCE [LARGE SCALE GENOMIC DNA]</scope>
    <source>
        <strain evidence="2 3">KA2</strain>
    </source>
</reference>
<evidence type="ECO:0000313" key="3">
    <source>
        <dbReference type="Proteomes" id="UP000240892"/>
    </source>
</evidence>
<organism evidence="2 3">
    <name type="scientific">Kluyvera genomosp. 2</name>
    <dbReference type="NCBI Taxonomy" id="2774054"/>
    <lineage>
        <taxon>Bacteria</taxon>
        <taxon>Pseudomonadati</taxon>
        <taxon>Pseudomonadota</taxon>
        <taxon>Gammaproteobacteria</taxon>
        <taxon>Enterobacterales</taxon>
        <taxon>Enterobacteriaceae</taxon>
        <taxon>Kluyvera</taxon>
    </lineage>
</organism>
<gene>
    <name evidence="2" type="ORF">C8256_17475</name>
</gene>
<keyword evidence="1" id="KW-0472">Membrane</keyword>
<feature type="transmembrane region" description="Helical" evidence="1">
    <location>
        <begin position="56"/>
        <end position="82"/>
    </location>
</feature>
<dbReference type="EMBL" id="PYHO01000015">
    <property type="protein sequence ID" value="PSR45514.1"/>
    <property type="molecule type" value="Genomic_DNA"/>
</dbReference>
<accession>A0A2T2XYY6</accession>